<evidence type="ECO:0000256" key="1">
    <source>
        <dbReference type="SAM" id="MobiDB-lite"/>
    </source>
</evidence>
<comment type="caution">
    <text evidence="2">The sequence shown here is derived from an EMBL/GenBank/DDBJ whole genome shotgun (WGS) entry which is preliminary data.</text>
</comment>
<proteinExistence type="predicted"/>
<feature type="region of interest" description="Disordered" evidence="1">
    <location>
        <begin position="1"/>
        <end position="34"/>
    </location>
</feature>
<keyword evidence="3" id="KW-1185">Reference proteome</keyword>
<accession>A0A0D6MQ69</accession>
<evidence type="ECO:0000313" key="2">
    <source>
        <dbReference type="EMBL" id="GAN55819.1"/>
    </source>
</evidence>
<gene>
    <name evidence="2" type="ORF">Tasa_060_005</name>
</gene>
<dbReference type="AlphaFoldDB" id="A0A0D6MQ69"/>
<sequence length="189" mass="19572">MTGLSPIGASSLASLAQTTEPQTATTTGSDPFETIRPEMQTAFAERIPQNTISQPALIDNAPTLGDRVLAGLGRISSTFSRMDTLMAKAVGSLDAPGGTTSGTTVPAADPQNGAGTADDGSFSAIRKDDSGKLDLKATIKSVEQQGIALYDQQFSREVQFTSAEFEAHIVTVASQNMSSTLKSLLSEGG</sequence>
<dbReference type="RefSeq" id="WP_048851316.1">
    <property type="nucleotide sequence ID" value="NZ_BALE01000060.1"/>
</dbReference>
<dbReference type="OrthoDB" id="7285209at2"/>
<name>A0A0D6MQ69_9PROT</name>
<feature type="compositionally biased region" description="Low complexity" evidence="1">
    <location>
        <begin position="16"/>
        <end position="27"/>
    </location>
</feature>
<dbReference type="EMBL" id="BALE01000060">
    <property type="protein sequence ID" value="GAN55819.1"/>
    <property type="molecule type" value="Genomic_DNA"/>
</dbReference>
<dbReference type="Proteomes" id="UP000032679">
    <property type="component" value="Unassembled WGS sequence"/>
</dbReference>
<reference evidence="2 3" key="1">
    <citation type="submission" date="2012-10" db="EMBL/GenBank/DDBJ databases">
        <title>Genome sequencing of Tanticharoenia sakaeratensis NBRC 103193.</title>
        <authorList>
            <person name="Azuma Y."/>
            <person name="Hadano H."/>
            <person name="Hirakawa H."/>
            <person name="Matsushita K."/>
        </authorList>
    </citation>
    <scope>NUCLEOTIDE SEQUENCE [LARGE SCALE GENOMIC DNA]</scope>
    <source>
        <strain evidence="2 3">NBRC 103193</strain>
    </source>
</reference>
<dbReference type="STRING" id="1231623.Tasa_060_005"/>
<evidence type="ECO:0000313" key="3">
    <source>
        <dbReference type="Proteomes" id="UP000032679"/>
    </source>
</evidence>
<organism evidence="2 3">
    <name type="scientific">Tanticharoenia sakaeratensis NBRC 103193</name>
    <dbReference type="NCBI Taxonomy" id="1231623"/>
    <lineage>
        <taxon>Bacteria</taxon>
        <taxon>Pseudomonadati</taxon>
        <taxon>Pseudomonadota</taxon>
        <taxon>Alphaproteobacteria</taxon>
        <taxon>Acetobacterales</taxon>
        <taxon>Acetobacteraceae</taxon>
        <taxon>Tanticharoenia</taxon>
    </lineage>
</organism>
<feature type="region of interest" description="Disordered" evidence="1">
    <location>
        <begin position="96"/>
        <end position="125"/>
    </location>
</feature>
<protein>
    <submittedName>
        <fullName evidence="2">Uncharacterized protein</fullName>
    </submittedName>
</protein>